<dbReference type="OrthoDB" id="583768at2"/>
<proteinExistence type="predicted"/>
<dbReference type="InterPro" id="IPR032708">
    <property type="entry name" value="McjB_C"/>
</dbReference>
<gene>
    <name evidence="2" type="ORF">SAMN02745673_03246</name>
</gene>
<evidence type="ECO:0000313" key="2">
    <source>
        <dbReference type="EMBL" id="SKA23739.1"/>
    </source>
</evidence>
<dbReference type="EMBL" id="FUWS01000008">
    <property type="protein sequence ID" value="SKA23739.1"/>
    <property type="molecule type" value="Genomic_DNA"/>
</dbReference>
<dbReference type="RefSeq" id="WP_078762519.1">
    <property type="nucleotide sequence ID" value="NZ_FUWS01000008.1"/>
</dbReference>
<dbReference type="InterPro" id="IPR053521">
    <property type="entry name" value="McjB-like"/>
</dbReference>
<feature type="domain" description="Microcin J25-processing protein McjB C-terminal" evidence="1">
    <location>
        <begin position="25"/>
        <end position="137"/>
    </location>
</feature>
<keyword evidence="3" id="KW-1185">Reference proteome</keyword>
<protein>
    <submittedName>
        <fullName evidence="2">Transglutaminase-like superfamily protein</fullName>
    </submittedName>
</protein>
<organism evidence="2 3">
    <name type="scientific">Marinactinospora thermotolerans DSM 45154</name>
    <dbReference type="NCBI Taxonomy" id="1122192"/>
    <lineage>
        <taxon>Bacteria</taxon>
        <taxon>Bacillati</taxon>
        <taxon>Actinomycetota</taxon>
        <taxon>Actinomycetes</taxon>
        <taxon>Streptosporangiales</taxon>
        <taxon>Nocardiopsidaceae</taxon>
        <taxon>Marinactinospora</taxon>
    </lineage>
</organism>
<dbReference type="Pfam" id="PF13471">
    <property type="entry name" value="Transglut_core3"/>
    <property type="match status" value="1"/>
</dbReference>
<reference evidence="2 3" key="1">
    <citation type="submission" date="2017-02" db="EMBL/GenBank/DDBJ databases">
        <authorList>
            <person name="Peterson S.W."/>
        </authorList>
    </citation>
    <scope>NUCLEOTIDE SEQUENCE [LARGE SCALE GENOMIC DNA]</scope>
    <source>
        <strain evidence="2 3">DSM 45154</strain>
    </source>
</reference>
<evidence type="ECO:0000313" key="3">
    <source>
        <dbReference type="Proteomes" id="UP000190637"/>
    </source>
</evidence>
<evidence type="ECO:0000259" key="1">
    <source>
        <dbReference type="Pfam" id="PF13471"/>
    </source>
</evidence>
<sequence length="142" mass="15376">MTFHMAPEQGDTRPSLVEGLLARCAVGAARLLAQAPPERIRVVLERALRGTRPASYSEAKAARDAVLAVSLRCAGPKACLPRSLAVTLLCRMRGTRVSWCVGVLRRPPFMAHAWVEAEGRMVGEGRGERGDSEHFSKLITVG</sequence>
<dbReference type="STRING" id="1122192.SAMN02745673_03246"/>
<dbReference type="Proteomes" id="UP000190637">
    <property type="component" value="Unassembled WGS sequence"/>
</dbReference>
<accession>A0A1T4S659</accession>
<dbReference type="NCBIfam" id="NF033537">
    <property type="entry name" value="lasso_biosyn_B2"/>
    <property type="match status" value="1"/>
</dbReference>
<dbReference type="AlphaFoldDB" id="A0A1T4S659"/>
<name>A0A1T4S659_9ACTN</name>